<evidence type="ECO:0000313" key="4">
    <source>
        <dbReference type="EMBL" id="MDO6123627.1"/>
    </source>
</evidence>
<dbReference type="InterPro" id="IPR050557">
    <property type="entry name" value="RTX_toxin/Mannuronan_C5-epim"/>
</dbReference>
<dbReference type="Proteomes" id="UP001177080">
    <property type="component" value="Unassembled WGS sequence"/>
</dbReference>
<dbReference type="PANTHER" id="PTHR38340:SF1">
    <property type="entry name" value="S-LAYER PROTEIN"/>
    <property type="match status" value="1"/>
</dbReference>
<name>A0ABT8XIR0_9HYPH</name>
<evidence type="ECO:0000256" key="1">
    <source>
        <dbReference type="ARBA" id="ARBA00004613"/>
    </source>
</evidence>
<dbReference type="PRINTS" id="PR00313">
    <property type="entry name" value="CABNDNGRPT"/>
</dbReference>
<proteinExistence type="predicted"/>
<protein>
    <submittedName>
        <fullName evidence="4">Ig domain-containing protein</fullName>
    </submittedName>
</protein>
<organism evidence="4 5">
    <name type="scientific">Shinella curvata</name>
    <dbReference type="NCBI Taxonomy" id="1817964"/>
    <lineage>
        <taxon>Bacteria</taxon>
        <taxon>Pseudomonadati</taxon>
        <taxon>Pseudomonadota</taxon>
        <taxon>Alphaproteobacteria</taxon>
        <taxon>Hyphomicrobiales</taxon>
        <taxon>Rhizobiaceae</taxon>
        <taxon>Shinella</taxon>
    </lineage>
</organism>
<dbReference type="InterPro" id="IPR001343">
    <property type="entry name" value="Hemolysn_Ca-bd"/>
</dbReference>
<feature type="domain" description="Dystroglycan-type cadherin-like" evidence="3">
    <location>
        <begin position="447"/>
        <end position="547"/>
    </location>
</feature>
<evidence type="ECO:0000256" key="2">
    <source>
        <dbReference type="ARBA" id="ARBA00022525"/>
    </source>
</evidence>
<dbReference type="Pfam" id="PF05345">
    <property type="entry name" value="He_PIG"/>
    <property type="match status" value="1"/>
</dbReference>
<dbReference type="PANTHER" id="PTHR38340">
    <property type="entry name" value="S-LAYER PROTEIN"/>
    <property type="match status" value="1"/>
</dbReference>
<evidence type="ECO:0000313" key="5">
    <source>
        <dbReference type="Proteomes" id="UP001177080"/>
    </source>
</evidence>
<keyword evidence="2" id="KW-0964">Secreted</keyword>
<dbReference type="SMART" id="SM00736">
    <property type="entry name" value="CADG"/>
    <property type="match status" value="1"/>
</dbReference>
<dbReference type="SUPFAM" id="SSF51120">
    <property type="entry name" value="beta-Roll"/>
    <property type="match status" value="4"/>
</dbReference>
<dbReference type="InterPro" id="IPR015919">
    <property type="entry name" value="Cadherin-like_sf"/>
</dbReference>
<accession>A0ABT8XIR0</accession>
<dbReference type="EMBL" id="WHSC02000009">
    <property type="protein sequence ID" value="MDO6123627.1"/>
    <property type="molecule type" value="Genomic_DNA"/>
</dbReference>
<dbReference type="InterPro" id="IPR006644">
    <property type="entry name" value="Cadg"/>
</dbReference>
<reference evidence="4" key="1">
    <citation type="submission" date="2022-04" db="EMBL/GenBank/DDBJ databases">
        <title>Shinella lacus sp. nov., a novel member of the genus Shinella from water.</title>
        <authorList>
            <person name="Deng Y."/>
        </authorList>
    </citation>
    <scope>NUCLEOTIDE SEQUENCE</scope>
    <source>
        <strain evidence="4">JCM 31239</strain>
    </source>
</reference>
<comment type="subcellular location">
    <subcellularLocation>
        <location evidence="1">Secreted</location>
    </subcellularLocation>
</comment>
<dbReference type="Pfam" id="PF00353">
    <property type="entry name" value="HemolysinCabind"/>
    <property type="match status" value="5"/>
</dbReference>
<dbReference type="Gene3D" id="2.60.40.10">
    <property type="entry name" value="Immunoglobulins"/>
    <property type="match status" value="1"/>
</dbReference>
<keyword evidence="5" id="KW-1185">Reference proteome</keyword>
<dbReference type="NCBIfam" id="TIGR01965">
    <property type="entry name" value="VCBS_repeat"/>
    <property type="match status" value="1"/>
</dbReference>
<dbReference type="InterPro" id="IPR011049">
    <property type="entry name" value="Serralysin-like_metalloprot_C"/>
</dbReference>
<dbReference type="InterPro" id="IPR013783">
    <property type="entry name" value="Ig-like_fold"/>
</dbReference>
<gene>
    <name evidence="4" type="ORF">GB928_020735</name>
</gene>
<dbReference type="InterPro" id="IPR010221">
    <property type="entry name" value="VCBS_dom"/>
</dbReference>
<dbReference type="Pfam" id="PF17963">
    <property type="entry name" value="Big_9"/>
    <property type="match status" value="1"/>
</dbReference>
<dbReference type="SUPFAM" id="SSF49313">
    <property type="entry name" value="Cadherin-like"/>
    <property type="match status" value="1"/>
</dbReference>
<dbReference type="RefSeq" id="WP_244759561.1">
    <property type="nucleotide sequence ID" value="NZ_JALJCJ010000001.1"/>
</dbReference>
<comment type="caution">
    <text evidence="4">The sequence shown here is derived from an EMBL/GenBank/DDBJ whole genome shotgun (WGS) entry which is preliminary data.</text>
</comment>
<sequence length="1140" mass="119641">MTIGSGAETQVNTYTMNDQMYPQTTALADGGWVVTWASYEQDGSNFGVYQHAFDADGTKRGVETRVSTHTASEQSNPQVAALSGGGWVVTWRSYEQDGSGYGVYQQAFDADGTKLGDEKQVNTHATSDQNSPQITALSGGGWVVTWISDGQDGWGAGVYQQAYDADGMTSGGESRVNTVTDDYQYVQKLTALSDGGWVATWWSWGQDGSNWGVYQQAFNADGTKRGVETQVNTHTGHDQAYQEIAALPDGGWVTIWASDDQDGSGMGIYQQVFNVDGTRRGDPVETLVNTHTTHDQQGPQIAVLADGGWVVTWHSYGQDGSGWGIHQQAFDADGTKRGVETQVNTYATNEQSAPQITALSDGGWVVTWHSWEQDGSETGVYQQAFEADGTKHGDETQVNTYTTGSQYIPQVTAVADGGWVVTWISAGQDGSGYGIYQRTFWRNDAPTLNNDIDAQTAHKLQPLNFTFDANTFTDPDQLDSLTYQATLDNGDPLPSWLSFDETTRTFTGTPTLANTGVITVRVTATDISGETVSTTFVLNVENRAPILPVNTTVSTFENAKTAIDVLSGAQDLDGDTLTVTAASVLSGFGSVSIDGSGRLLYDPTTAANQNIAAGETRSVVLRYTVSDGDGGTKTANVTVTVKGISPDIFKGTSGHDTLNGSLHGDLLYGYEGRDTLDGKAGADQMRGGDGDDTYLVDNTGDVIVELTGEGTDLVKASVSYTLSSNVENLTLTGSSTLSGTGNTLANVLVGNDGNNVLDGKSGADRMIGGKGNDTYVIDNVADAVVESASAGTDLVKASASYTLASNVENLTLTGAGKINATGNTLANTLTGNDANNILDGKTGADRMIGGKGNDIYRIDNLGDVVVEGTGAGTDLVQSSISYTLGGNVENLTLIGTARLTASGNSLANVLTGNDANNILDGKTGADRMIGGKGNDTYIVDNAGDAITEGACAGTDLVQSSVSYTLASNIEKLTLTGSAKIGGFGNSLSNTIIGNNANNILEGKGGTDTLVGGGGDDRLIGGGDGTRDNLYGGTGADIFVFLPAQGKKVISAEDRDTIFDFSQSQGDKMDLKGMDADTKTSADDAFRFLGTDRFHKTAGELRYEIRNGEAYVSGDTDGDGFANFSIKIALNLALKGTDFIL</sequence>
<dbReference type="Gene3D" id="2.150.10.10">
    <property type="entry name" value="Serralysin-like metalloprotease, C-terminal"/>
    <property type="match status" value="2"/>
</dbReference>
<evidence type="ECO:0000259" key="3">
    <source>
        <dbReference type="SMART" id="SM00736"/>
    </source>
</evidence>